<dbReference type="Pfam" id="PF00167">
    <property type="entry name" value="FGF"/>
    <property type="match status" value="1"/>
</dbReference>
<dbReference type="AlphaFoldDB" id="A0AAV5UQY2"/>
<dbReference type="Gene3D" id="2.80.10.50">
    <property type="match status" value="1"/>
</dbReference>
<dbReference type="CDD" id="cd23307">
    <property type="entry name" value="beta-trefoil_FGF8-like"/>
    <property type="match status" value="1"/>
</dbReference>
<dbReference type="PANTHER" id="PTHR11486">
    <property type="entry name" value="FIBROBLAST GROWTH FACTOR"/>
    <property type="match status" value="1"/>
</dbReference>
<proteinExistence type="inferred from homology"/>
<protein>
    <submittedName>
        <fullName evidence="3">Uncharacterized protein</fullName>
    </submittedName>
</protein>
<keyword evidence="2" id="KW-0732">Signal</keyword>
<name>A0AAV5UQY2_9BILA</name>
<dbReference type="SUPFAM" id="SSF50353">
    <property type="entry name" value="Cytokine"/>
    <property type="match status" value="1"/>
</dbReference>
<dbReference type="InterPro" id="IPR008996">
    <property type="entry name" value="IL1/FGF"/>
</dbReference>
<comment type="similarity">
    <text evidence="1">Belongs to the heparin-binding growth factors family.</text>
</comment>
<evidence type="ECO:0000313" key="3">
    <source>
        <dbReference type="EMBL" id="GMT09551.1"/>
    </source>
</evidence>
<evidence type="ECO:0000313" key="4">
    <source>
        <dbReference type="Proteomes" id="UP001432322"/>
    </source>
</evidence>
<dbReference type="GO" id="GO:0008083">
    <property type="term" value="F:growth factor activity"/>
    <property type="evidence" value="ECO:0007669"/>
    <property type="project" value="InterPro"/>
</dbReference>
<evidence type="ECO:0000256" key="1">
    <source>
        <dbReference type="ARBA" id="ARBA00007936"/>
    </source>
</evidence>
<dbReference type="SMART" id="SM00442">
    <property type="entry name" value="FGF"/>
    <property type="match status" value="1"/>
</dbReference>
<dbReference type="EMBL" id="BTSY01000001">
    <property type="protein sequence ID" value="GMT09551.1"/>
    <property type="molecule type" value="Genomic_DNA"/>
</dbReference>
<accession>A0AAV5UQY2</accession>
<keyword evidence="4" id="KW-1185">Reference proteome</keyword>
<organism evidence="3 4">
    <name type="scientific">Pristionchus fissidentatus</name>
    <dbReference type="NCBI Taxonomy" id="1538716"/>
    <lineage>
        <taxon>Eukaryota</taxon>
        <taxon>Metazoa</taxon>
        <taxon>Ecdysozoa</taxon>
        <taxon>Nematoda</taxon>
        <taxon>Chromadorea</taxon>
        <taxon>Rhabditida</taxon>
        <taxon>Rhabditina</taxon>
        <taxon>Diplogasteromorpha</taxon>
        <taxon>Diplogasteroidea</taxon>
        <taxon>Neodiplogasteridae</taxon>
        <taxon>Pristionchus</taxon>
    </lineage>
</organism>
<dbReference type="InterPro" id="IPR002209">
    <property type="entry name" value="Fibroblast_GF_fam"/>
</dbReference>
<comment type="caution">
    <text evidence="3">The sequence shown here is derived from an EMBL/GenBank/DDBJ whole genome shotgun (WGS) entry which is preliminary data.</text>
</comment>
<feature type="chain" id="PRO_5043450661" evidence="2">
    <location>
        <begin position="29"/>
        <end position="266"/>
    </location>
</feature>
<dbReference type="Proteomes" id="UP001432322">
    <property type="component" value="Unassembled WGS sequence"/>
</dbReference>
<reference evidence="3" key="1">
    <citation type="submission" date="2023-10" db="EMBL/GenBank/DDBJ databases">
        <title>Genome assembly of Pristionchus species.</title>
        <authorList>
            <person name="Yoshida K."/>
            <person name="Sommer R.J."/>
        </authorList>
    </citation>
    <scope>NUCLEOTIDE SEQUENCE</scope>
    <source>
        <strain evidence="3">RS5133</strain>
    </source>
</reference>
<evidence type="ECO:0000256" key="2">
    <source>
        <dbReference type="SAM" id="SignalP"/>
    </source>
</evidence>
<gene>
    <name evidence="3" type="ORF">PFISCL1PPCAC_848</name>
</gene>
<sequence length="266" mass="30799">MQVNAQTTSAILRYLVLLFSSLCPLILAGITELRGMDVWQLCNVCSHHCLALDHGTTRIHARGNMSDSDCSTDFNVLSVDFGVVRLQHSLTKRYLCMSSKKRLTTKLNGAGDRCAFIEHMDEMHYTRLESVQFPGIYLAFNRKGRFMANSTARADHWRCVQFNKYQRRVSDSERRSCCKREQRCRVDREAGVEPPKKENDMPDMQAHLTRITDELILKELLADSNDLLDPNWTTSTTTTMRPFDQRAFLEHFSIRSGRMRRKPRVF</sequence>
<feature type="signal peptide" evidence="2">
    <location>
        <begin position="1"/>
        <end position="28"/>
    </location>
</feature>